<keyword evidence="2" id="KW-1185">Reference proteome</keyword>
<protein>
    <submittedName>
        <fullName evidence="1">Uncharacterized protein</fullName>
    </submittedName>
</protein>
<evidence type="ECO:0000313" key="1">
    <source>
        <dbReference type="EMBL" id="CAH1793712.1"/>
    </source>
</evidence>
<proteinExistence type="predicted"/>
<dbReference type="AlphaFoldDB" id="A0A8J1UNM6"/>
<feature type="non-terminal residue" evidence="1">
    <location>
        <position position="1"/>
    </location>
</feature>
<evidence type="ECO:0000313" key="2">
    <source>
        <dbReference type="Proteomes" id="UP000749559"/>
    </source>
</evidence>
<feature type="non-terminal residue" evidence="1">
    <location>
        <position position="219"/>
    </location>
</feature>
<dbReference type="Proteomes" id="UP000749559">
    <property type="component" value="Unassembled WGS sequence"/>
</dbReference>
<gene>
    <name evidence="1" type="ORF">OFUS_LOCUS18529</name>
</gene>
<name>A0A8J1UNM6_OWEFU</name>
<dbReference type="EMBL" id="CAIIXF020000009">
    <property type="protein sequence ID" value="CAH1793712.1"/>
    <property type="molecule type" value="Genomic_DNA"/>
</dbReference>
<organism evidence="1 2">
    <name type="scientific">Owenia fusiformis</name>
    <name type="common">Polychaete worm</name>
    <dbReference type="NCBI Taxonomy" id="6347"/>
    <lineage>
        <taxon>Eukaryota</taxon>
        <taxon>Metazoa</taxon>
        <taxon>Spiralia</taxon>
        <taxon>Lophotrochozoa</taxon>
        <taxon>Annelida</taxon>
        <taxon>Polychaeta</taxon>
        <taxon>Sedentaria</taxon>
        <taxon>Canalipalpata</taxon>
        <taxon>Sabellida</taxon>
        <taxon>Oweniida</taxon>
        <taxon>Oweniidae</taxon>
        <taxon>Owenia</taxon>
    </lineage>
</organism>
<reference evidence="1" key="1">
    <citation type="submission" date="2022-03" db="EMBL/GenBank/DDBJ databases">
        <authorList>
            <person name="Martin C."/>
        </authorList>
    </citation>
    <scope>NUCLEOTIDE SEQUENCE</scope>
</reference>
<comment type="caution">
    <text evidence="1">The sequence shown here is derived from an EMBL/GenBank/DDBJ whole genome shotgun (WGS) entry which is preliminary data.</text>
</comment>
<accession>A0A8J1UNM6</accession>
<sequence>NTGLYYLNNYCAKCNNFTGGNLQMPTKVTCKSFIRDDLDNIAELQQAIYTGRCTLKFDQIGHRCWEYTTTCHQDCYNRTVQTLCKSKPIQMYSTGYTVYKNEYCAICANDWPGSNLGISKHCSPYSYSRDFISKGFSFSLLMNINPDKGLTVGYTIGGKKNYFHCNNLTNCHNACVVGYELRNETCVLTYRLKSVKVSFEYIIPGEMFSVLDISSELIS</sequence>